<organism evidence="1 2">
    <name type="scientific">Thelephora ganbajun</name>
    <name type="common">Ganba fungus</name>
    <dbReference type="NCBI Taxonomy" id="370292"/>
    <lineage>
        <taxon>Eukaryota</taxon>
        <taxon>Fungi</taxon>
        <taxon>Dikarya</taxon>
        <taxon>Basidiomycota</taxon>
        <taxon>Agaricomycotina</taxon>
        <taxon>Agaricomycetes</taxon>
        <taxon>Thelephorales</taxon>
        <taxon>Thelephoraceae</taxon>
        <taxon>Thelephora</taxon>
    </lineage>
</organism>
<keyword evidence="2" id="KW-1185">Reference proteome</keyword>
<evidence type="ECO:0000313" key="1">
    <source>
        <dbReference type="EMBL" id="KAF9651971.1"/>
    </source>
</evidence>
<reference evidence="1" key="2">
    <citation type="journal article" date="2020" name="Nat. Commun.">
        <title>Large-scale genome sequencing of mycorrhizal fungi provides insights into the early evolution of symbiotic traits.</title>
        <authorList>
            <person name="Miyauchi S."/>
            <person name="Kiss E."/>
            <person name="Kuo A."/>
            <person name="Drula E."/>
            <person name="Kohler A."/>
            <person name="Sanchez-Garcia M."/>
            <person name="Morin E."/>
            <person name="Andreopoulos B."/>
            <person name="Barry K.W."/>
            <person name="Bonito G."/>
            <person name="Buee M."/>
            <person name="Carver A."/>
            <person name="Chen C."/>
            <person name="Cichocki N."/>
            <person name="Clum A."/>
            <person name="Culley D."/>
            <person name="Crous P.W."/>
            <person name="Fauchery L."/>
            <person name="Girlanda M."/>
            <person name="Hayes R.D."/>
            <person name="Keri Z."/>
            <person name="LaButti K."/>
            <person name="Lipzen A."/>
            <person name="Lombard V."/>
            <person name="Magnuson J."/>
            <person name="Maillard F."/>
            <person name="Murat C."/>
            <person name="Nolan M."/>
            <person name="Ohm R.A."/>
            <person name="Pangilinan J."/>
            <person name="Pereira M.F."/>
            <person name="Perotto S."/>
            <person name="Peter M."/>
            <person name="Pfister S."/>
            <person name="Riley R."/>
            <person name="Sitrit Y."/>
            <person name="Stielow J.B."/>
            <person name="Szollosi G."/>
            <person name="Zifcakova L."/>
            <person name="Stursova M."/>
            <person name="Spatafora J.W."/>
            <person name="Tedersoo L."/>
            <person name="Vaario L.M."/>
            <person name="Yamada A."/>
            <person name="Yan M."/>
            <person name="Wang P."/>
            <person name="Xu J."/>
            <person name="Bruns T."/>
            <person name="Baldrian P."/>
            <person name="Vilgalys R."/>
            <person name="Dunand C."/>
            <person name="Henrissat B."/>
            <person name="Grigoriev I.V."/>
            <person name="Hibbett D."/>
            <person name="Nagy L.G."/>
            <person name="Martin F.M."/>
        </authorList>
    </citation>
    <scope>NUCLEOTIDE SEQUENCE</scope>
    <source>
        <strain evidence="1">P2</strain>
    </source>
</reference>
<gene>
    <name evidence="1" type="ORF">BDM02DRAFT_322242</name>
</gene>
<accession>A0ACB6ZRA9</accession>
<name>A0ACB6ZRA9_THEGA</name>
<comment type="caution">
    <text evidence="1">The sequence shown here is derived from an EMBL/GenBank/DDBJ whole genome shotgun (WGS) entry which is preliminary data.</text>
</comment>
<dbReference type="EMBL" id="MU117971">
    <property type="protein sequence ID" value="KAF9651971.1"/>
    <property type="molecule type" value="Genomic_DNA"/>
</dbReference>
<evidence type="ECO:0000313" key="2">
    <source>
        <dbReference type="Proteomes" id="UP000886501"/>
    </source>
</evidence>
<protein>
    <submittedName>
        <fullName evidence="1">Uncharacterized protein</fullName>
    </submittedName>
</protein>
<proteinExistence type="predicted"/>
<reference evidence="1" key="1">
    <citation type="submission" date="2019-10" db="EMBL/GenBank/DDBJ databases">
        <authorList>
            <consortium name="DOE Joint Genome Institute"/>
            <person name="Kuo A."/>
            <person name="Miyauchi S."/>
            <person name="Kiss E."/>
            <person name="Drula E."/>
            <person name="Kohler A."/>
            <person name="Sanchez-Garcia M."/>
            <person name="Andreopoulos B."/>
            <person name="Barry K.W."/>
            <person name="Bonito G."/>
            <person name="Buee M."/>
            <person name="Carver A."/>
            <person name="Chen C."/>
            <person name="Cichocki N."/>
            <person name="Clum A."/>
            <person name="Culley D."/>
            <person name="Crous P.W."/>
            <person name="Fauchery L."/>
            <person name="Girlanda M."/>
            <person name="Hayes R."/>
            <person name="Keri Z."/>
            <person name="Labutti K."/>
            <person name="Lipzen A."/>
            <person name="Lombard V."/>
            <person name="Magnuson J."/>
            <person name="Maillard F."/>
            <person name="Morin E."/>
            <person name="Murat C."/>
            <person name="Nolan M."/>
            <person name="Ohm R."/>
            <person name="Pangilinan J."/>
            <person name="Pereira M."/>
            <person name="Perotto S."/>
            <person name="Peter M."/>
            <person name="Riley R."/>
            <person name="Sitrit Y."/>
            <person name="Stielow B."/>
            <person name="Szollosi G."/>
            <person name="Zifcakova L."/>
            <person name="Stursova M."/>
            <person name="Spatafora J.W."/>
            <person name="Tedersoo L."/>
            <person name="Vaario L.-M."/>
            <person name="Yamada A."/>
            <person name="Yan M."/>
            <person name="Wang P."/>
            <person name="Xu J."/>
            <person name="Bruns T."/>
            <person name="Baldrian P."/>
            <person name="Vilgalys R."/>
            <person name="Henrissat B."/>
            <person name="Grigoriev I.V."/>
            <person name="Hibbett D."/>
            <person name="Nagy L.G."/>
            <person name="Martin F.M."/>
        </authorList>
    </citation>
    <scope>NUCLEOTIDE SEQUENCE</scope>
    <source>
        <strain evidence="1">P2</strain>
    </source>
</reference>
<sequence>MRLEIATSSFLCLFAPAQKLHLIMCHSSAKRDCKPSRSPALLMALYRHILPAIVCLMEICFHRLKHLAIWNLFSSVPSWSVGGWTWASHPPLDKSQGFRPLLVSLIASTVLCAPLSYLPSDYSSLRMSYFPPYSYSSPGWHFGVEAGPSNNSNVAEDLSWPDLSSLSPVDIHYSFLSACYGVPISRYSSLAGALTPVNFPSQEDKVPLVQPTPQRVQGQLIQPVIPQPAGLAPQLQPRLVQLQPIQPTYIQQVQPVNPQPVVPSHLGVQNQSVAPPRAANTKRRAYVLAPPPARHHRPTAGTIQFCRVNGCSRWTTTGGKKLTRHRESHFRKAVGVQCPGCERIFARSSACGNHLQTCNPQKWHERAKTKGTQDSWGTRVGQDTIVKSLKDKVYTPRPEHRF</sequence>
<dbReference type="Proteomes" id="UP000886501">
    <property type="component" value="Unassembled WGS sequence"/>
</dbReference>